<comment type="caution">
    <text evidence="8">The sequence shown here is derived from an EMBL/GenBank/DDBJ whole genome shotgun (WGS) entry which is preliminary data.</text>
</comment>
<dbReference type="Proteomes" id="UP000443090">
    <property type="component" value="Unassembled WGS sequence"/>
</dbReference>
<evidence type="ECO:0000256" key="1">
    <source>
        <dbReference type="ARBA" id="ARBA00010617"/>
    </source>
</evidence>
<reference evidence="8 9" key="1">
    <citation type="submission" date="2018-05" db="EMBL/GenBank/DDBJ databases">
        <title>Genome sequencing and assembly of the regulated plant pathogen Lachnellula willkommii and related sister species for the development of diagnostic species identification markers.</title>
        <authorList>
            <person name="Giroux E."/>
            <person name="Bilodeau G."/>
        </authorList>
    </citation>
    <scope>NUCLEOTIDE SEQUENCE [LARGE SCALE GENOMIC DNA]</scope>
    <source>
        <strain evidence="8 9">CBS 160.35</strain>
    </source>
</reference>
<dbReference type="GO" id="GO:0016705">
    <property type="term" value="F:oxidoreductase activity, acting on paired donors, with incorporation or reduction of molecular oxygen"/>
    <property type="evidence" value="ECO:0007669"/>
    <property type="project" value="InterPro"/>
</dbReference>
<evidence type="ECO:0000256" key="2">
    <source>
        <dbReference type="ARBA" id="ARBA00022723"/>
    </source>
</evidence>
<dbReference type="PANTHER" id="PTHR46300:SF2">
    <property type="entry name" value="CYTOCHROME P450 MONOOXYGENASE ALNH-RELATED"/>
    <property type="match status" value="1"/>
</dbReference>
<dbReference type="AlphaFoldDB" id="A0A8H8UAR9"/>
<dbReference type="GO" id="GO:0004497">
    <property type="term" value="F:monooxygenase activity"/>
    <property type="evidence" value="ECO:0007669"/>
    <property type="project" value="UniProtKB-KW"/>
</dbReference>
<dbReference type="InterPro" id="IPR001128">
    <property type="entry name" value="Cyt_P450"/>
</dbReference>
<keyword evidence="5 8" id="KW-0503">Monooxygenase</keyword>
<dbReference type="Gene3D" id="1.10.630.10">
    <property type="entry name" value="Cytochrome P450"/>
    <property type="match status" value="1"/>
</dbReference>
<evidence type="ECO:0000313" key="8">
    <source>
        <dbReference type="EMBL" id="TVY37470.1"/>
    </source>
</evidence>
<gene>
    <name evidence="8" type="primary">patI_4</name>
    <name evidence="8" type="ORF">LOCC1_G006719</name>
</gene>
<dbReference type="GO" id="GO:0005506">
    <property type="term" value="F:iron ion binding"/>
    <property type="evidence" value="ECO:0007669"/>
    <property type="project" value="InterPro"/>
</dbReference>
<dbReference type="GO" id="GO:0020037">
    <property type="term" value="F:heme binding"/>
    <property type="evidence" value="ECO:0007669"/>
    <property type="project" value="InterPro"/>
</dbReference>
<accession>A0A8H8UAR9</accession>
<keyword evidence="3" id="KW-0560">Oxidoreductase</keyword>
<dbReference type="PANTHER" id="PTHR46300">
    <property type="entry name" value="P450, PUTATIVE (EUROFUNG)-RELATED-RELATED"/>
    <property type="match status" value="1"/>
</dbReference>
<keyword evidence="6" id="KW-0349">Heme</keyword>
<evidence type="ECO:0000256" key="5">
    <source>
        <dbReference type="ARBA" id="ARBA00023033"/>
    </source>
</evidence>
<evidence type="ECO:0000313" key="9">
    <source>
        <dbReference type="Proteomes" id="UP000443090"/>
    </source>
</evidence>
<sequence length="525" mass="59232">MISLILSLLVGMLGIGAYHVLQIGKRDSRIPKGPPTVPILGNSHQIPEGGLFKQLKVWAKEYGPVFSLKMGPSTMIVLCDRKAIHALLDKKGNIYSDRPHTYVGDLVTGGDLIALHQMDTLWREKRKVVAHNFSPKQLDEKHFRVQEAEATMLMKDLLESPNGFYNHVRRYTASVGSVLVFGHRGPTFESFWAHGVYDVMSKWTEAMEPGANPPVDEYPILKLIPKQFAFWKRRAVAAGQIMDSVWSEAVARVEQRRARGDKRDCITDTLLDQWGKDNMPMSQHGFNNLVGELVEGAADTTAAQLLTLVMAFAKFPRVQTEARKQIDAVCGVERSPQWTDFKELPYINAVVKEGMRWRPVAVTGSPHRVREDDEYEGMLIPKDSTIIVPIWALHHSDEYEDDESFIPERYLNFPKLANDYAGSSDWEGRDHYGYGAGRRVCPGMHLAERNMWRIAAKLLWAFEFSEPIDPKTGKIIPIDADAYNRGILQAPLPFNVTITPRSAQHVCAIKREIAGATEFLIPWSS</sequence>
<evidence type="ECO:0000256" key="6">
    <source>
        <dbReference type="PIRSR" id="PIRSR602401-1"/>
    </source>
</evidence>
<dbReference type="InterPro" id="IPR036396">
    <property type="entry name" value="Cyt_P450_sf"/>
</dbReference>
<dbReference type="OrthoDB" id="1103324at2759"/>
<feature type="binding site" description="axial binding residue" evidence="6">
    <location>
        <position position="441"/>
    </location>
    <ligand>
        <name>heme</name>
        <dbReference type="ChEBI" id="CHEBI:30413"/>
    </ligand>
    <ligandPart>
        <name>Fe</name>
        <dbReference type="ChEBI" id="CHEBI:18248"/>
    </ligandPart>
</feature>
<dbReference type="EMBL" id="QGMI01000707">
    <property type="protein sequence ID" value="TVY37470.1"/>
    <property type="molecule type" value="Genomic_DNA"/>
</dbReference>
<keyword evidence="7" id="KW-0732">Signal</keyword>
<keyword evidence="4 6" id="KW-0408">Iron</keyword>
<organism evidence="8 9">
    <name type="scientific">Lachnellula occidentalis</name>
    <dbReference type="NCBI Taxonomy" id="215460"/>
    <lineage>
        <taxon>Eukaryota</taxon>
        <taxon>Fungi</taxon>
        <taxon>Dikarya</taxon>
        <taxon>Ascomycota</taxon>
        <taxon>Pezizomycotina</taxon>
        <taxon>Leotiomycetes</taxon>
        <taxon>Helotiales</taxon>
        <taxon>Lachnaceae</taxon>
        <taxon>Lachnellula</taxon>
    </lineage>
</organism>
<dbReference type="SUPFAM" id="SSF48264">
    <property type="entry name" value="Cytochrome P450"/>
    <property type="match status" value="1"/>
</dbReference>
<keyword evidence="9" id="KW-1185">Reference proteome</keyword>
<name>A0A8H8UAR9_9HELO</name>
<evidence type="ECO:0000256" key="7">
    <source>
        <dbReference type="SAM" id="SignalP"/>
    </source>
</evidence>
<dbReference type="CDD" id="cd11065">
    <property type="entry name" value="CYP64-like"/>
    <property type="match status" value="1"/>
</dbReference>
<dbReference type="PRINTS" id="PR00463">
    <property type="entry name" value="EP450I"/>
</dbReference>
<protein>
    <submittedName>
        <fullName evidence="8">Cytochrome P450 monooxygenase</fullName>
    </submittedName>
</protein>
<evidence type="ECO:0000256" key="4">
    <source>
        <dbReference type="ARBA" id="ARBA00023004"/>
    </source>
</evidence>
<keyword evidence="2 6" id="KW-0479">Metal-binding</keyword>
<proteinExistence type="inferred from homology"/>
<comment type="similarity">
    <text evidence="1">Belongs to the cytochrome P450 family.</text>
</comment>
<dbReference type="InterPro" id="IPR002401">
    <property type="entry name" value="Cyt_P450_E_grp-I"/>
</dbReference>
<evidence type="ECO:0000256" key="3">
    <source>
        <dbReference type="ARBA" id="ARBA00023002"/>
    </source>
</evidence>
<feature type="chain" id="PRO_5034458997" evidence="7">
    <location>
        <begin position="18"/>
        <end position="525"/>
    </location>
</feature>
<dbReference type="Pfam" id="PF00067">
    <property type="entry name" value="p450"/>
    <property type="match status" value="1"/>
</dbReference>
<comment type="cofactor">
    <cofactor evidence="6">
        <name>heme</name>
        <dbReference type="ChEBI" id="CHEBI:30413"/>
    </cofactor>
</comment>
<feature type="signal peptide" evidence="7">
    <location>
        <begin position="1"/>
        <end position="17"/>
    </location>
</feature>
<dbReference type="InterPro" id="IPR050364">
    <property type="entry name" value="Cytochrome_P450_fung"/>
</dbReference>